<evidence type="ECO:0000256" key="5">
    <source>
        <dbReference type="SAM" id="MobiDB-lite"/>
    </source>
</evidence>
<evidence type="ECO:0000256" key="4">
    <source>
        <dbReference type="ARBA" id="ARBA00023136"/>
    </source>
</evidence>
<feature type="region of interest" description="Disordered" evidence="5">
    <location>
        <begin position="1"/>
        <end position="34"/>
    </location>
</feature>
<keyword evidence="4 6" id="KW-0472">Membrane</keyword>
<evidence type="ECO:0000256" key="1">
    <source>
        <dbReference type="ARBA" id="ARBA00004141"/>
    </source>
</evidence>
<feature type="compositionally biased region" description="Basic and acidic residues" evidence="5">
    <location>
        <begin position="25"/>
        <end position="34"/>
    </location>
</feature>
<keyword evidence="9" id="KW-1185">Reference proteome</keyword>
<dbReference type="InterPro" id="IPR000620">
    <property type="entry name" value="EamA_dom"/>
</dbReference>
<evidence type="ECO:0000256" key="6">
    <source>
        <dbReference type="SAM" id="Phobius"/>
    </source>
</evidence>
<dbReference type="Proteomes" id="UP001270362">
    <property type="component" value="Unassembled WGS sequence"/>
</dbReference>
<comment type="subcellular location">
    <subcellularLocation>
        <location evidence="1">Membrane</location>
        <topology evidence="1">Multi-pass membrane protein</topology>
    </subcellularLocation>
</comment>
<name>A0AAE1C9C6_9PEZI</name>
<keyword evidence="3 6" id="KW-1133">Transmembrane helix</keyword>
<proteinExistence type="predicted"/>
<accession>A0AAE1C9C6</accession>
<dbReference type="InterPro" id="IPR037185">
    <property type="entry name" value="EmrE-like"/>
</dbReference>
<evidence type="ECO:0000313" key="9">
    <source>
        <dbReference type="Proteomes" id="UP001270362"/>
    </source>
</evidence>
<dbReference type="GO" id="GO:0016020">
    <property type="term" value="C:membrane"/>
    <property type="evidence" value="ECO:0007669"/>
    <property type="project" value="UniProtKB-SubCell"/>
</dbReference>
<keyword evidence="2 6" id="KW-0812">Transmembrane</keyword>
<feature type="transmembrane region" description="Helical" evidence="6">
    <location>
        <begin position="222"/>
        <end position="241"/>
    </location>
</feature>
<evidence type="ECO:0000256" key="2">
    <source>
        <dbReference type="ARBA" id="ARBA00022692"/>
    </source>
</evidence>
<evidence type="ECO:0000313" key="8">
    <source>
        <dbReference type="EMBL" id="KAK3683953.1"/>
    </source>
</evidence>
<evidence type="ECO:0000256" key="3">
    <source>
        <dbReference type="ARBA" id="ARBA00022989"/>
    </source>
</evidence>
<feature type="region of interest" description="Disordered" evidence="5">
    <location>
        <begin position="421"/>
        <end position="459"/>
    </location>
</feature>
<feature type="transmembrane region" description="Helical" evidence="6">
    <location>
        <begin position="274"/>
        <end position="297"/>
    </location>
</feature>
<comment type="caution">
    <text evidence="8">The sequence shown here is derived from an EMBL/GenBank/DDBJ whole genome shotgun (WGS) entry which is preliminary data.</text>
</comment>
<organism evidence="8 9">
    <name type="scientific">Podospora appendiculata</name>
    <dbReference type="NCBI Taxonomy" id="314037"/>
    <lineage>
        <taxon>Eukaryota</taxon>
        <taxon>Fungi</taxon>
        <taxon>Dikarya</taxon>
        <taxon>Ascomycota</taxon>
        <taxon>Pezizomycotina</taxon>
        <taxon>Sordariomycetes</taxon>
        <taxon>Sordariomycetidae</taxon>
        <taxon>Sordariales</taxon>
        <taxon>Podosporaceae</taxon>
        <taxon>Podospora</taxon>
    </lineage>
</organism>
<gene>
    <name evidence="8" type="ORF">B0T22DRAFT_266805</name>
</gene>
<feature type="transmembrane region" description="Helical" evidence="6">
    <location>
        <begin position="127"/>
        <end position="145"/>
    </location>
</feature>
<dbReference type="AlphaFoldDB" id="A0AAE1C9C6"/>
<feature type="transmembrane region" description="Helical" evidence="6">
    <location>
        <begin position="344"/>
        <end position="363"/>
    </location>
</feature>
<dbReference type="PANTHER" id="PTHR22911">
    <property type="entry name" value="ACYL-MALONYL CONDENSING ENZYME-RELATED"/>
    <property type="match status" value="1"/>
</dbReference>
<protein>
    <recommendedName>
        <fullName evidence="7">EamA domain-containing protein</fullName>
    </recommendedName>
</protein>
<feature type="transmembrane region" description="Helical" evidence="6">
    <location>
        <begin position="400"/>
        <end position="418"/>
    </location>
</feature>
<feature type="transmembrane region" description="Helical" evidence="6">
    <location>
        <begin position="165"/>
        <end position="185"/>
    </location>
</feature>
<feature type="transmembrane region" description="Helical" evidence="6">
    <location>
        <begin position="191"/>
        <end position="210"/>
    </location>
</feature>
<feature type="domain" description="EamA" evidence="7">
    <location>
        <begin position="108"/>
        <end position="233"/>
    </location>
</feature>
<feature type="transmembrane region" description="Helical" evidence="6">
    <location>
        <begin position="309"/>
        <end position="328"/>
    </location>
</feature>
<sequence length="459" mass="50249">MSHYLEVPRRSSSKERYDDTDDESIADHLPLRDDRKTDPSFDALRSLSVSPFSEHGRVSPTHFRLLSTPVPPLMQHAQPWRSALEHSWARFWTRNRSVILVGLSQLFGAVMNMSARLLELEGEGMHPFQILFARMSITTVLSCIYMYRTKVPHFPFGPPGVRGLLVARGVTGFFGIFPMWVSMLYLPLAEATVITFLAPSVTGYLCHLVLKDPFTRKEQIASFIALAGVVLIARPASLFTGSDATTSSIELPEGNSTQSSLAHLGDDPSPTQRMWAIGIALIGVMGAAAAFGVIRWIGTRAHPLISVNYFSTWCTIVSTAALVGAPLLDIGQPAIRFGLPASPYQWFLLIMLGIAGFIMQFMLTSGLGGEKSNRATAMIYTHMLFAAGFDRWVFGHHMGAISLVGCGLIIGSAMWAALSKEEPEKKPTADMEQTAGVEGVPMLGDHEDEEGGIPLEQVR</sequence>
<feature type="transmembrane region" description="Helical" evidence="6">
    <location>
        <begin position="97"/>
        <end position="115"/>
    </location>
</feature>
<dbReference type="PANTHER" id="PTHR22911:SF6">
    <property type="entry name" value="SOLUTE CARRIER FAMILY 35 MEMBER G1"/>
    <property type="match status" value="1"/>
</dbReference>
<reference evidence="8" key="1">
    <citation type="journal article" date="2023" name="Mol. Phylogenet. Evol.">
        <title>Genome-scale phylogeny and comparative genomics of the fungal order Sordariales.</title>
        <authorList>
            <person name="Hensen N."/>
            <person name="Bonometti L."/>
            <person name="Westerberg I."/>
            <person name="Brannstrom I.O."/>
            <person name="Guillou S."/>
            <person name="Cros-Aarteil S."/>
            <person name="Calhoun S."/>
            <person name="Haridas S."/>
            <person name="Kuo A."/>
            <person name="Mondo S."/>
            <person name="Pangilinan J."/>
            <person name="Riley R."/>
            <person name="LaButti K."/>
            <person name="Andreopoulos B."/>
            <person name="Lipzen A."/>
            <person name="Chen C."/>
            <person name="Yan M."/>
            <person name="Daum C."/>
            <person name="Ng V."/>
            <person name="Clum A."/>
            <person name="Steindorff A."/>
            <person name="Ohm R.A."/>
            <person name="Martin F."/>
            <person name="Silar P."/>
            <person name="Natvig D.O."/>
            <person name="Lalanne C."/>
            <person name="Gautier V."/>
            <person name="Ament-Velasquez S.L."/>
            <person name="Kruys A."/>
            <person name="Hutchinson M.I."/>
            <person name="Powell A.J."/>
            <person name="Barry K."/>
            <person name="Miller A.N."/>
            <person name="Grigoriev I.V."/>
            <person name="Debuchy R."/>
            <person name="Gladieux P."/>
            <person name="Hiltunen Thoren M."/>
            <person name="Johannesson H."/>
        </authorList>
    </citation>
    <scope>NUCLEOTIDE SEQUENCE</scope>
    <source>
        <strain evidence="8">CBS 314.62</strain>
    </source>
</reference>
<dbReference type="Pfam" id="PF00892">
    <property type="entry name" value="EamA"/>
    <property type="match status" value="1"/>
</dbReference>
<dbReference type="SUPFAM" id="SSF103481">
    <property type="entry name" value="Multidrug resistance efflux transporter EmrE"/>
    <property type="match status" value="1"/>
</dbReference>
<dbReference type="EMBL" id="JAULSO010000004">
    <property type="protein sequence ID" value="KAK3683953.1"/>
    <property type="molecule type" value="Genomic_DNA"/>
</dbReference>
<feature type="compositionally biased region" description="Basic and acidic residues" evidence="5">
    <location>
        <begin position="1"/>
        <end position="17"/>
    </location>
</feature>
<reference evidence="8" key="2">
    <citation type="submission" date="2023-06" db="EMBL/GenBank/DDBJ databases">
        <authorList>
            <consortium name="Lawrence Berkeley National Laboratory"/>
            <person name="Haridas S."/>
            <person name="Hensen N."/>
            <person name="Bonometti L."/>
            <person name="Westerberg I."/>
            <person name="Brannstrom I.O."/>
            <person name="Guillou S."/>
            <person name="Cros-Aarteil S."/>
            <person name="Calhoun S."/>
            <person name="Kuo A."/>
            <person name="Mondo S."/>
            <person name="Pangilinan J."/>
            <person name="Riley R."/>
            <person name="Labutti K."/>
            <person name="Andreopoulos B."/>
            <person name="Lipzen A."/>
            <person name="Chen C."/>
            <person name="Yanf M."/>
            <person name="Daum C."/>
            <person name="Ng V."/>
            <person name="Clum A."/>
            <person name="Steindorff A."/>
            <person name="Ohm R."/>
            <person name="Martin F."/>
            <person name="Silar P."/>
            <person name="Natvig D."/>
            <person name="Lalanne C."/>
            <person name="Gautier V."/>
            <person name="Ament-Velasquez S.L."/>
            <person name="Kruys A."/>
            <person name="Hutchinson M.I."/>
            <person name="Powell A.J."/>
            <person name="Barry K."/>
            <person name="Miller A.N."/>
            <person name="Grigoriev I.V."/>
            <person name="Debuchy R."/>
            <person name="Gladieux P."/>
            <person name="Thoren M.H."/>
            <person name="Johannesson H."/>
        </authorList>
    </citation>
    <scope>NUCLEOTIDE SEQUENCE</scope>
    <source>
        <strain evidence="8">CBS 314.62</strain>
    </source>
</reference>
<evidence type="ECO:0000259" key="7">
    <source>
        <dbReference type="Pfam" id="PF00892"/>
    </source>
</evidence>